<evidence type="ECO:0000313" key="4">
    <source>
        <dbReference type="Proteomes" id="UP000663850"/>
    </source>
</evidence>
<evidence type="ECO:0000256" key="1">
    <source>
        <dbReference type="SAM" id="SignalP"/>
    </source>
</evidence>
<comment type="caution">
    <text evidence="3">The sequence shown here is derived from an EMBL/GenBank/DDBJ whole genome shotgun (WGS) entry which is preliminary data.</text>
</comment>
<accession>A0A8H3DF53</accession>
<name>A0A8H3DF53_9AGAM</name>
<dbReference type="AlphaFoldDB" id="A0A8H3DF53"/>
<sequence>MFQLVTILVLVDTDIQCSFGGDASSNPGRPSPDRDTKIKEVKQLYKDTTGVYPDILEYHDNALQDDRTLGEYGVEEYGDPIIVKGALLIAIDPLRFR</sequence>
<reference evidence="3" key="1">
    <citation type="submission" date="2021-01" db="EMBL/GenBank/DDBJ databases">
        <authorList>
            <person name="Kaushik A."/>
        </authorList>
    </citation>
    <scope>NUCLEOTIDE SEQUENCE</scope>
    <source>
        <strain evidence="3">Type strain: AG8-Rh-89/</strain>
    </source>
</reference>
<feature type="chain" id="PRO_5034851750" description="Ubiquitin-like domain-containing protein" evidence="1">
    <location>
        <begin position="21"/>
        <end position="97"/>
    </location>
</feature>
<evidence type="ECO:0000313" key="3">
    <source>
        <dbReference type="EMBL" id="CAE6527966.1"/>
    </source>
</evidence>
<proteinExistence type="predicted"/>
<feature type="domain" description="Ubiquitin-like" evidence="2">
    <location>
        <begin position="33"/>
        <end position="76"/>
    </location>
</feature>
<evidence type="ECO:0000259" key="2">
    <source>
        <dbReference type="Pfam" id="PF00240"/>
    </source>
</evidence>
<dbReference type="Proteomes" id="UP000663850">
    <property type="component" value="Unassembled WGS sequence"/>
</dbReference>
<feature type="signal peptide" evidence="1">
    <location>
        <begin position="1"/>
        <end position="20"/>
    </location>
</feature>
<dbReference type="Pfam" id="PF00240">
    <property type="entry name" value="ubiquitin"/>
    <property type="match status" value="1"/>
</dbReference>
<gene>
    <name evidence="3" type="ORF">RDB_LOCUS126509</name>
</gene>
<dbReference type="SUPFAM" id="SSF54236">
    <property type="entry name" value="Ubiquitin-like"/>
    <property type="match status" value="1"/>
</dbReference>
<organism evidence="3 4">
    <name type="scientific">Rhizoctonia solani</name>
    <dbReference type="NCBI Taxonomy" id="456999"/>
    <lineage>
        <taxon>Eukaryota</taxon>
        <taxon>Fungi</taxon>
        <taxon>Dikarya</taxon>
        <taxon>Basidiomycota</taxon>
        <taxon>Agaricomycotina</taxon>
        <taxon>Agaricomycetes</taxon>
        <taxon>Cantharellales</taxon>
        <taxon>Ceratobasidiaceae</taxon>
        <taxon>Rhizoctonia</taxon>
    </lineage>
</organism>
<protein>
    <recommendedName>
        <fullName evidence="2">Ubiquitin-like domain-containing protein</fullName>
    </recommendedName>
</protein>
<dbReference type="InterPro" id="IPR000626">
    <property type="entry name" value="Ubiquitin-like_dom"/>
</dbReference>
<keyword evidence="1" id="KW-0732">Signal</keyword>
<dbReference type="EMBL" id="CAJMWZ010006826">
    <property type="protein sequence ID" value="CAE6527966.1"/>
    <property type="molecule type" value="Genomic_DNA"/>
</dbReference>
<dbReference type="InterPro" id="IPR029071">
    <property type="entry name" value="Ubiquitin-like_domsf"/>
</dbReference>
<dbReference type="CDD" id="cd17039">
    <property type="entry name" value="Ubl_ubiquitin_like"/>
    <property type="match status" value="1"/>
</dbReference>